<feature type="region of interest" description="Disordered" evidence="1">
    <location>
        <begin position="153"/>
        <end position="194"/>
    </location>
</feature>
<dbReference type="RefSeq" id="WP_144066912.1">
    <property type="nucleotide sequence ID" value="NZ_CP041636.1"/>
</dbReference>
<evidence type="ECO:0000313" key="2">
    <source>
        <dbReference type="EMBL" id="QDO95931.1"/>
    </source>
</evidence>
<keyword evidence="3" id="KW-1185">Reference proteome</keyword>
<organism evidence="2 3">
    <name type="scientific">Ferrovibrio terrae</name>
    <dbReference type="NCBI Taxonomy" id="2594003"/>
    <lineage>
        <taxon>Bacteria</taxon>
        <taxon>Pseudomonadati</taxon>
        <taxon>Pseudomonadota</taxon>
        <taxon>Alphaproteobacteria</taxon>
        <taxon>Rhodospirillales</taxon>
        <taxon>Rhodospirillaceae</taxon>
        <taxon>Ferrovibrio</taxon>
    </lineage>
</organism>
<dbReference type="KEGG" id="fer:FNB15_00940"/>
<reference evidence="2 3" key="1">
    <citation type="submission" date="2019-07" db="EMBL/GenBank/DDBJ databases">
        <title>Genome sequencing for Ferrovibrio sp. K5.</title>
        <authorList>
            <person name="Park S.-J."/>
        </authorList>
    </citation>
    <scope>NUCLEOTIDE SEQUENCE [LARGE SCALE GENOMIC DNA]</scope>
    <source>
        <strain evidence="2 3">K5</strain>
    </source>
</reference>
<name>A0A516GWL1_9PROT</name>
<dbReference type="EMBL" id="CP041636">
    <property type="protein sequence ID" value="QDO95931.1"/>
    <property type="molecule type" value="Genomic_DNA"/>
</dbReference>
<accession>A0A516GWL1</accession>
<proteinExistence type="predicted"/>
<feature type="compositionally biased region" description="Pro residues" evidence="1">
    <location>
        <begin position="170"/>
        <end position="180"/>
    </location>
</feature>
<evidence type="ECO:0000313" key="3">
    <source>
        <dbReference type="Proteomes" id="UP000317496"/>
    </source>
</evidence>
<dbReference type="AlphaFoldDB" id="A0A516GWL1"/>
<sequence length="231" mass="25652">MTLNPRFFSPIGTLRHADRLGFLTQDVRAAGTVLGFFGAAAALGARPDELALLVCRRHGPNDLHRQIVLVFHKDPNFADHLGRIYKAHNRPLGFEAQRRWCAIPEPSFLPDETFALLAARFPTLLLIEELPDGRSDIAVYASAGFKEHPKLKLAPLGQPRPAAKVTPLPRRAPQPAPRPSSRPAVQETKRAAPVVPLRPRKLKSTVALNEAVERQVVNEFRRLLQAVSHYS</sequence>
<protein>
    <submittedName>
        <fullName evidence="2">Uncharacterized protein</fullName>
    </submittedName>
</protein>
<dbReference type="Proteomes" id="UP000317496">
    <property type="component" value="Chromosome"/>
</dbReference>
<evidence type="ECO:0000256" key="1">
    <source>
        <dbReference type="SAM" id="MobiDB-lite"/>
    </source>
</evidence>
<gene>
    <name evidence="2" type="ORF">FNB15_00940</name>
</gene>